<protein>
    <recommendedName>
        <fullName evidence="2">SAC domain-containing protein</fullName>
    </recommendedName>
</protein>
<dbReference type="AlphaFoldDB" id="G3BDM5"/>
<dbReference type="HOGENOM" id="CLU_003016_7_4_1"/>
<keyword evidence="1" id="KW-0812">Transmembrane</keyword>
<dbReference type="PANTHER" id="PTHR45662:SF2">
    <property type="entry name" value="PHOSPHATIDYLINOSITOL-3-PHOSPHATASE SAC1"/>
    <property type="match status" value="1"/>
</dbReference>
<accession>G3BDM5</accession>
<organism evidence="4">
    <name type="scientific">Candida tenuis (strain ATCC 10573 / BCRC 21748 / CBS 615 / JCM 9827 / NBRC 10315 / NRRL Y-1498 / VKM Y-70)</name>
    <name type="common">Yeast</name>
    <name type="synonym">Yamadazyma tenuis</name>
    <dbReference type="NCBI Taxonomy" id="590646"/>
    <lineage>
        <taxon>Eukaryota</taxon>
        <taxon>Fungi</taxon>
        <taxon>Dikarya</taxon>
        <taxon>Ascomycota</taxon>
        <taxon>Saccharomycotina</taxon>
        <taxon>Pichiomycetes</taxon>
        <taxon>Debaryomycetaceae</taxon>
        <taxon>Yamadazyma</taxon>
    </lineage>
</organism>
<dbReference type="KEGG" id="cten:18246251"/>
<feature type="transmembrane region" description="Helical" evidence="1">
    <location>
        <begin position="513"/>
        <end position="531"/>
    </location>
</feature>
<dbReference type="STRING" id="590646.G3BDM5"/>
<feature type="domain" description="SAC" evidence="2">
    <location>
        <begin position="110"/>
        <end position="442"/>
    </location>
</feature>
<keyword evidence="1" id="KW-1133">Transmembrane helix</keyword>
<name>G3BDM5_CANTC</name>
<gene>
    <name evidence="3" type="ORF">CANTEDRAFT_111145</name>
</gene>
<keyword evidence="4" id="KW-1185">Reference proteome</keyword>
<dbReference type="GO" id="GO:0043812">
    <property type="term" value="F:phosphatidylinositol-4-phosphate phosphatase activity"/>
    <property type="evidence" value="ECO:0007669"/>
    <property type="project" value="TreeGrafter"/>
</dbReference>
<reference evidence="3 4" key="1">
    <citation type="journal article" date="2011" name="Proc. Natl. Acad. Sci. U.S.A.">
        <title>Comparative genomics of xylose-fermenting fungi for enhanced biofuel production.</title>
        <authorList>
            <person name="Wohlbach D.J."/>
            <person name="Kuo A."/>
            <person name="Sato T.K."/>
            <person name="Potts K.M."/>
            <person name="Salamov A.A."/>
            <person name="LaButti K.M."/>
            <person name="Sun H."/>
            <person name="Clum A."/>
            <person name="Pangilinan J.L."/>
            <person name="Lindquist E.A."/>
            <person name="Lucas S."/>
            <person name="Lapidus A."/>
            <person name="Jin M."/>
            <person name="Gunawan C."/>
            <person name="Balan V."/>
            <person name="Dale B.E."/>
            <person name="Jeffries T.W."/>
            <person name="Zinkel R."/>
            <person name="Barry K.W."/>
            <person name="Grigoriev I.V."/>
            <person name="Gasch A.P."/>
        </authorList>
    </citation>
    <scope>NUCLEOTIDE SEQUENCE [LARGE SCALE GENOMIC DNA]</scope>
    <source>
        <strain evidence="4">ATCC 10573 / BCRC 21748 / CBS 615 / JCM 9827 / NBRC 10315 / NRRL Y-1498 / VKM Y-70</strain>
    </source>
</reference>
<sequence length="609" mass="70032">MSLVFADLEDSLVFLHKSSGGCLVASNGVIGVKSSVPSIYKQVSFTPVSCIIGLIRLKVNSYLIIANSHEDVGQIMGETIGRVSSYKILPINKHKDVSSNQEETNYLKLVKEHLNKNDFYFAVNNVFDLTNNLQTQYTEPGTKINSEFWWNKYLSESLLDAGASQEFITPIINGYVKSKSIKFAGSYHNEFNYILITRKSNARVGTRYFRRGIDNEGNVANFNETEQIIFTNNDQVLSFLQIRGSVPLYWSEINNLCYKPNLVVSTKNAIDATVQHFSNSVSNYGEIFCVNLVNNKGYELPIKEGYESIVNSLPSTLKKAVHYVYFDFHHECKNMKFENADKLIPILENMGFDQANYFHYDFKNQKVVNLQKKCVRTNCMDCLDRTNVVQSILSRYILQKNFSELGYLDYATPWKQVDPEFNFIFQNIWADNADAVSRSYSSTPALKTDFTRLGKRTIRGSLSDLNNSIIRYYNNNYHDGVRQDSFDLFLGKFKPYESVENPFIDYRPNYIQLLPYLLTTSFLILFSMILYPKGSLTNFKNLLTVSVCLAFQFNSFKYILANSYQFVNWPNLVNLDFLTKTKVRDSTRRVTGIKYDTAKDFKVQTKKSN</sequence>
<dbReference type="PROSITE" id="PS50275">
    <property type="entry name" value="SAC"/>
    <property type="match status" value="1"/>
</dbReference>
<evidence type="ECO:0000256" key="1">
    <source>
        <dbReference type="SAM" id="Phobius"/>
    </source>
</evidence>
<dbReference type="PANTHER" id="PTHR45662">
    <property type="entry name" value="PHOSPHATIDYLINOSITIDE PHOSPHATASE SAC1"/>
    <property type="match status" value="1"/>
</dbReference>
<evidence type="ECO:0000259" key="2">
    <source>
        <dbReference type="PROSITE" id="PS50275"/>
    </source>
</evidence>
<dbReference type="Proteomes" id="UP000000707">
    <property type="component" value="Unassembled WGS sequence"/>
</dbReference>
<keyword evidence="1" id="KW-0472">Membrane</keyword>
<dbReference type="OrthoDB" id="405996at2759"/>
<dbReference type="GO" id="GO:0046856">
    <property type="term" value="P:phosphatidylinositol dephosphorylation"/>
    <property type="evidence" value="ECO:0007669"/>
    <property type="project" value="TreeGrafter"/>
</dbReference>
<dbReference type="EMBL" id="GL996528">
    <property type="protein sequence ID" value="EGV60340.1"/>
    <property type="molecule type" value="Genomic_DNA"/>
</dbReference>
<dbReference type="GeneID" id="18246251"/>
<dbReference type="InterPro" id="IPR002013">
    <property type="entry name" value="SAC_dom"/>
</dbReference>
<dbReference type="Pfam" id="PF02383">
    <property type="entry name" value="Syja_N"/>
    <property type="match status" value="1"/>
</dbReference>
<evidence type="ECO:0000313" key="4">
    <source>
        <dbReference type="Proteomes" id="UP000000707"/>
    </source>
</evidence>
<evidence type="ECO:0000313" key="3">
    <source>
        <dbReference type="EMBL" id="EGV60340.1"/>
    </source>
</evidence>
<proteinExistence type="predicted"/>
<dbReference type="eggNOG" id="KOG1889">
    <property type="taxonomic scope" value="Eukaryota"/>
</dbReference>
<dbReference type="GO" id="GO:0034593">
    <property type="term" value="F:phosphatidylinositol bisphosphate phosphatase activity"/>
    <property type="evidence" value="ECO:0007669"/>
    <property type="project" value="UniProtKB-ARBA"/>
</dbReference>
<dbReference type="GO" id="GO:0005783">
    <property type="term" value="C:endoplasmic reticulum"/>
    <property type="evidence" value="ECO:0007669"/>
    <property type="project" value="TreeGrafter"/>
</dbReference>